<evidence type="ECO:0000313" key="4">
    <source>
        <dbReference type="Proteomes" id="UP000240696"/>
    </source>
</evidence>
<sequence>MIPRFPMSPETAKAIMEEHERRRKAREERKRAKLLAKELEAALRGEQGPAQPRAYWRWPMGIGAHAIALAAIAAAALLGWLLLR</sequence>
<keyword evidence="2" id="KW-0812">Transmembrane</keyword>
<dbReference type="EMBL" id="KX898400">
    <property type="protein sequence ID" value="ARB11215.1"/>
    <property type="molecule type" value="Genomic_DNA"/>
</dbReference>
<evidence type="ECO:0000313" key="3">
    <source>
        <dbReference type="EMBL" id="ARB11215.1"/>
    </source>
</evidence>
<evidence type="ECO:0000256" key="1">
    <source>
        <dbReference type="SAM" id="MobiDB-lite"/>
    </source>
</evidence>
<keyword evidence="2" id="KW-1133">Transmembrane helix</keyword>
<name>A0A2H4GYC3_9CAUD</name>
<accession>A0A2H4GYC3</accession>
<keyword evidence="2" id="KW-0472">Membrane</keyword>
<reference evidence="3 4" key="1">
    <citation type="submission" date="2016-09" db="EMBL/GenBank/DDBJ databases">
        <title>Complete genome sequence of Pseudomonas aeruginosa phage JG054.</title>
        <authorList>
            <person name="Uhlig C.M."/>
            <person name="Bunk B."/>
            <person name="Rohde M."/>
            <person name="Schobert M."/>
            <person name="Jahn D."/>
        </authorList>
    </citation>
    <scope>NUCLEOTIDE SEQUENCE [LARGE SCALE GENOMIC DNA]</scope>
</reference>
<feature type="compositionally biased region" description="Basic and acidic residues" evidence="1">
    <location>
        <begin position="15"/>
        <end position="26"/>
    </location>
</feature>
<feature type="transmembrane region" description="Helical" evidence="2">
    <location>
        <begin position="62"/>
        <end position="83"/>
    </location>
</feature>
<gene>
    <name evidence="3" type="ORF">JG054_00070</name>
</gene>
<proteinExistence type="predicted"/>
<protein>
    <submittedName>
        <fullName evidence="3">Uncharacterized protein</fullName>
    </submittedName>
</protein>
<dbReference type="Proteomes" id="UP000240696">
    <property type="component" value="Segment"/>
</dbReference>
<organism evidence="3 4">
    <name type="scientific">Pseudomonas phage JG054</name>
    <dbReference type="NCBI Taxonomy" id="1970800"/>
    <lineage>
        <taxon>Viruses</taxon>
        <taxon>Duplodnaviria</taxon>
        <taxon>Heunggongvirae</taxon>
        <taxon>Uroviricota</taxon>
        <taxon>Caudoviricetes</taxon>
        <taxon>Queuovirinae</taxon>
        <taxon>Nipunavirus</taxon>
        <taxon>Nipunavirus JG054</taxon>
    </lineage>
</organism>
<evidence type="ECO:0000256" key="2">
    <source>
        <dbReference type="SAM" id="Phobius"/>
    </source>
</evidence>
<feature type="region of interest" description="Disordered" evidence="1">
    <location>
        <begin position="1"/>
        <end position="26"/>
    </location>
</feature>
<keyword evidence="4" id="KW-1185">Reference proteome</keyword>